<evidence type="ECO:0000256" key="1">
    <source>
        <dbReference type="ARBA" id="ARBA00004167"/>
    </source>
</evidence>
<dbReference type="SUPFAM" id="SSF74653">
    <property type="entry name" value="TolA/TonB C-terminal domain"/>
    <property type="match status" value="1"/>
</dbReference>
<dbReference type="RefSeq" id="WP_020949921.1">
    <property type="nucleotide sequence ID" value="NC_022041.1"/>
</dbReference>
<keyword evidence="4" id="KW-0472">Membrane</keyword>
<evidence type="ECO:0000313" key="8">
    <source>
        <dbReference type="Proteomes" id="UP000015480"/>
    </source>
</evidence>
<name>S5YA51_PARAH</name>
<keyword evidence="3" id="KW-1133">Transmembrane helix</keyword>
<dbReference type="GO" id="GO:0016020">
    <property type="term" value="C:membrane"/>
    <property type="evidence" value="ECO:0007669"/>
    <property type="project" value="UniProtKB-SubCell"/>
</dbReference>
<organism evidence="7 8">
    <name type="scientific">Paracoccus aminophilus JCM 7686</name>
    <dbReference type="NCBI Taxonomy" id="1367847"/>
    <lineage>
        <taxon>Bacteria</taxon>
        <taxon>Pseudomonadati</taxon>
        <taxon>Pseudomonadota</taxon>
        <taxon>Alphaproteobacteria</taxon>
        <taxon>Rhodobacterales</taxon>
        <taxon>Paracoccaceae</taxon>
        <taxon>Paracoccus</taxon>
    </lineage>
</organism>
<dbReference type="EMBL" id="CP006650">
    <property type="protein sequence ID" value="AGT08283.1"/>
    <property type="molecule type" value="Genomic_DNA"/>
</dbReference>
<keyword evidence="2" id="KW-0812">Transmembrane</keyword>
<dbReference type="InterPro" id="IPR006260">
    <property type="entry name" value="TonB/TolA_C"/>
</dbReference>
<evidence type="ECO:0000259" key="6">
    <source>
        <dbReference type="PROSITE" id="PS52015"/>
    </source>
</evidence>
<dbReference type="Proteomes" id="UP000015480">
    <property type="component" value="Chromosome"/>
</dbReference>
<keyword evidence="8" id="KW-1185">Reference proteome</keyword>
<dbReference type="GO" id="GO:0055085">
    <property type="term" value="P:transmembrane transport"/>
    <property type="evidence" value="ECO:0007669"/>
    <property type="project" value="InterPro"/>
</dbReference>
<feature type="chain" id="PRO_5004534806" evidence="5">
    <location>
        <begin position="30"/>
        <end position="137"/>
    </location>
</feature>
<evidence type="ECO:0000313" key="7">
    <source>
        <dbReference type="EMBL" id="AGT08283.1"/>
    </source>
</evidence>
<keyword evidence="5" id="KW-0732">Signal</keyword>
<dbReference type="OrthoDB" id="7930032at2"/>
<dbReference type="PATRIC" id="fig|1367847.3.peg.1142"/>
<dbReference type="AlphaFoldDB" id="S5YA51"/>
<evidence type="ECO:0000256" key="2">
    <source>
        <dbReference type="ARBA" id="ARBA00022692"/>
    </source>
</evidence>
<dbReference type="PROSITE" id="PS52015">
    <property type="entry name" value="TONB_CTD"/>
    <property type="match status" value="1"/>
</dbReference>
<dbReference type="KEGG" id="pami:JCM7686_1174"/>
<dbReference type="NCBIfam" id="TIGR01352">
    <property type="entry name" value="tonB_Cterm"/>
    <property type="match status" value="1"/>
</dbReference>
<feature type="signal peptide" evidence="5">
    <location>
        <begin position="1"/>
        <end position="29"/>
    </location>
</feature>
<reference evidence="7 8" key="1">
    <citation type="journal article" date="2014" name="BMC Genomics">
        <title>Architecture and functions of a multipartite genome of the methylotrophic bacterium Paracoccus aminophilus JCM 7686, containing primary and secondary chromids.</title>
        <authorList>
            <person name="Dziewit L."/>
            <person name="Czarnecki J."/>
            <person name="Wibberg D."/>
            <person name="Radlinska M."/>
            <person name="Mrozek P."/>
            <person name="Szymczak M."/>
            <person name="Schluter A."/>
            <person name="Puhler A."/>
            <person name="Bartosik D."/>
        </authorList>
    </citation>
    <scope>NUCLEOTIDE SEQUENCE [LARGE SCALE GENOMIC DNA]</scope>
    <source>
        <strain evidence="7">JCM 7686</strain>
    </source>
</reference>
<sequence>MTRPHALLARMLAVALAIAPAAITTPAQAEPYAQLTPQAKDKADWKRQIQLRFQTQIRVRLRPLLSAADFGHNRVVTIGFSVATDGTISELHVAKSSGAAELDRKVLKAAGQMPKMPPAPVNATSETTTVSVEIAVP</sequence>
<comment type="subcellular location">
    <subcellularLocation>
        <location evidence="1">Membrane</location>
        <topology evidence="1">Single-pass membrane protein</topology>
    </subcellularLocation>
</comment>
<accession>S5YA51</accession>
<dbReference type="InterPro" id="IPR037682">
    <property type="entry name" value="TonB_C"/>
</dbReference>
<evidence type="ECO:0000256" key="3">
    <source>
        <dbReference type="ARBA" id="ARBA00022989"/>
    </source>
</evidence>
<proteinExistence type="predicted"/>
<protein>
    <submittedName>
        <fullName evidence="7">TonB family protein</fullName>
    </submittedName>
</protein>
<feature type="domain" description="TonB C-terminal" evidence="6">
    <location>
        <begin position="48"/>
        <end position="137"/>
    </location>
</feature>
<dbReference type="Gene3D" id="3.30.1150.10">
    <property type="match status" value="1"/>
</dbReference>
<evidence type="ECO:0000256" key="5">
    <source>
        <dbReference type="SAM" id="SignalP"/>
    </source>
</evidence>
<dbReference type="HOGENOM" id="CLU_1863249_0_0_5"/>
<evidence type="ECO:0000256" key="4">
    <source>
        <dbReference type="ARBA" id="ARBA00023136"/>
    </source>
</evidence>
<dbReference type="Pfam" id="PF03544">
    <property type="entry name" value="TonB_C"/>
    <property type="match status" value="1"/>
</dbReference>
<gene>
    <name evidence="7" type="ORF">JCM7686_1174</name>
</gene>